<keyword evidence="3" id="KW-1185">Reference proteome</keyword>
<dbReference type="Gene3D" id="3.10.20.90">
    <property type="entry name" value="Phosphatidylinositol 3-kinase Catalytic Subunit, Chain A, domain 1"/>
    <property type="match status" value="1"/>
</dbReference>
<evidence type="ECO:0000313" key="3">
    <source>
        <dbReference type="Proteomes" id="UP001274896"/>
    </source>
</evidence>
<dbReference type="InterPro" id="IPR029071">
    <property type="entry name" value="Ubiquitin-like_domsf"/>
</dbReference>
<dbReference type="PROSITE" id="PS50053">
    <property type="entry name" value="UBIQUITIN_2"/>
    <property type="match status" value="1"/>
</dbReference>
<evidence type="ECO:0000313" key="2">
    <source>
        <dbReference type="EMBL" id="KAK3545703.1"/>
    </source>
</evidence>
<reference evidence="2" key="1">
    <citation type="submission" date="2023-06" db="EMBL/GenBank/DDBJ databases">
        <title>Male Hemibagrus guttatus genome.</title>
        <authorList>
            <person name="Bian C."/>
        </authorList>
    </citation>
    <scope>NUCLEOTIDE SEQUENCE</scope>
    <source>
        <strain evidence="2">Male_cb2023</strain>
        <tissue evidence="2">Muscle</tissue>
    </source>
</reference>
<gene>
    <name evidence="2" type="ORF">QTP70_011366</name>
</gene>
<dbReference type="EMBL" id="JAUCMX010000005">
    <property type="protein sequence ID" value="KAK3545703.1"/>
    <property type="molecule type" value="Genomic_DNA"/>
</dbReference>
<feature type="domain" description="Ubiquitin-like" evidence="1">
    <location>
        <begin position="30"/>
        <end position="87"/>
    </location>
</feature>
<organism evidence="2 3">
    <name type="scientific">Hemibagrus guttatus</name>
    <dbReference type="NCBI Taxonomy" id="175788"/>
    <lineage>
        <taxon>Eukaryota</taxon>
        <taxon>Metazoa</taxon>
        <taxon>Chordata</taxon>
        <taxon>Craniata</taxon>
        <taxon>Vertebrata</taxon>
        <taxon>Euteleostomi</taxon>
        <taxon>Actinopterygii</taxon>
        <taxon>Neopterygii</taxon>
        <taxon>Teleostei</taxon>
        <taxon>Ostariophysi</taxon>
        <taxon>Siluriformes</taxon>
        <taxon>Bagridae</taxon>
        <taxon>Hemibagrus</taxon>
    </lineage>
</organism>
<sequence>MGKICQVIVSGIRDEKKIIDVANSEDEFNKTTILAFKEKLLVKYPEIRGDSLRILFTTTPLQDNDTFAMHNIKHLSTLFVVIKLPGGAAHTAG</sequence>
<proteinExistence type="predicted"/>
<protein>
    <recommendedName>
        <fullName evidence="1">Ubiquitin-like domain-containing protein</fullName>
    </recommendedName>
</protein>
<dbReference type="SUPFAM" id="SSF54236">
    <property type="entry name" value="Ubiquitin-like"/>
    <property type="match status" value="1"/>
</dbReference>
<dbReference type="CDD" id="cd17039">
    <property type="entry name" value="Ubl_ubiquitin_like"/>
    <property type="match status" value="1"/>
</dbReference>
<evidence type="ECO:0000259" key="1">
    <source>
        <dbReference type="PROSITE" id="PS50053"/>
    </source>
</evidence>
<dbReference type="AlphaFoldDB" id="A0AAE0VAX5"/>
<dbReference type="Proteomes" id="UP001274896">
    <property type="component" value="Unassembled WGS sequence"/>
</dbReference>
<accession>A0AAE0VAX5</accession>
<name>A0AAE0VAX5_9TELE</name>
<dbReference type="Pfam" id="PF00240">
    <property type="entry name" value="ubiquitin"/>
    <property type="match status" value="1"/>
</dbReference>
<comment type="caution">
    <text evidence="2">The sequence shown here is derived from an EMBL/GenBank/DDBJ whole genome shotgun (WGS) entry which is preliminary data.</text>
</comment>
<dbReference type="InterPro" id="IPR000626">
    <property type="entry name" value="Ubiquitin-like_dom"/>
</dbReference>